<dbReference type="RefSeq" id="XP_459419.2">
    <property type="nucleotide sequence ID" value="XM_459419.2"/>
</dbReference>
<dbReference type="KEGG" id="dha:DEHA2E01980g"/>
<dbReference type="AlphaFoldDB" id="Q6BQV1"/>
<sequence>MLTITYGSRPNRRGVVLSFFLKRKQYPTRRGVSPVSIIAPNDFLGTWSLLGSGLTVGKGGTRNVNHEKQPNGRPAERYISRRPSWLYANRSTTMVSIQEPVDVIYVTSNVEVPTGTFKRVKVAICSPTGDDCTASLNSFKVPVFLLNETYRVLVKDVAKIWNYPSSYQLIKHLVKGTGTNKGEFLYTTDCTINEWLLEKSLIDESELKYKLFYIDAQFLYSVVSNKEVLVGDDISVDDDEDNIGVNRRVVGSGDDKITISQVFPQYGLVDFSSQLNHSSFNTLTNLTKFNYYMSTPVYQKFLGNSKLFVNERELICREYDYSLIEVLEHERTNENQVKEKRRKGKPIGRSKKHNTNVDPNTIDLTESIIPGQGYIQEFNVNHFCKVPNYFVTTNTPNAGLSASILKDMKKPIGSSSGSSLLFGDNVKLAKNVQQLVFTNESDNYNHAKYYYTKSYRGPGSGNYKDAALISKMNKIPMASNSKSIKTPHKVTKDISKLNNKRYNANVKGLMHDRFNKPLVESILNKQREDIDDCVNLEMLHNNLQFNLLLNTYREMADETWTNYYKFKLVDFEQLSVDKKQKVEEKAKQESLEPQAQVPGAEFKPPMQNFTLADKFVHPSAHKEILSNLPVELRDEDSNNNDSRSIKNPLYYTATYPDVNNPELLNKVEVVKLPNANAIGWDNMRKYKRD</sequence>
<dbReference type="HOGENOM" id="CLU_023521_0_0_1"/>
<accession>Q6BQV1</accession>
<keyword evidence="3" id="KW-1185">Reference proteome</keyword>
<proteinExistence type="predicted"/>
<dbReference type="VEuPathDB" id="FungiDB:DEHA2E01980g"/>
<dbReference type="GeneID" id="2901951"/>
<organism evidence="2 3">
    <name type="scientific">Debaryomyces hansenii (strain ATCC 36239 / CBS 767 / BCRC 21394 / JCM 1990 / NBRC 0083 / IGC 2968)</name>
    <name type="common">Yeast</name>
    <name type="synonym">Torulaspora hansenii</name>
    <dbReference type="NCBI Taxonomy" id="284592"/>
    <lineage>
        <taxon>Eukaryota</taxon>
        <taxon>Fungi</taxon>
        <taxon>Dikarya</taxon>
        <taxon>Ascomycota</taxon>
        <taxon>Saccharomycotina</taxon>
        <taxon>Pichiomycetes</taxon>
        <taxon>Debaryomycetaceae</taxon>
        <taxon>Debaryomyces</taxon>
    </lineage>
</organism>
<dbReference type="EMBL" id="CR382137">
    <property type="protein sequence ID" value="CAG87630.2"/>
    <property type="molecule type" value="Genomic_DNA"/>
</dbReference>
<reference evidence="2 3" key="1">
    <citation type="journal article" date="2004" name="Nature">
        <title>Genome evolution in yeasts.</title>
        <authorList>
            <consortium name="Genolevures"/>
            <person name="Dujon B."/>
            <person name="Sherman D."/>
            <person name="Fischer G."/>
            <person name="Durrens P."/>
            <person name="Casaregola S."/>
            <person name="Lafontaine I."/>
            <person name="de Montigny J."/>
            <person name="Marck C."/>
            <person name="Neuveglise C."/>
            <person name="Talla E."/>
            <person name="Goffard N."/>
            <person name="Frangeul L."/>
            <person name="Aigle M."/>
            <person name="Anthouard V."/>
            <person name="Babour A."/>
            <person name="Barbe V."/>
            <person name="Barnay S."/>
            <person name="Blanchin S."/>
            <person name="Beckerich J.M."/>
            <person name="Beyne E."/>
            <person name="Bleykasten C."/>
            <person name="Boisrame A."/>
            <person name="Boyer J."/>
            <person name="Cattolico L."/>
            <person name="Confanioleri F."/>
            <person name="de Daruvar A."/>
            <person name="Despons L."/>
            <person name="Fabre E."/>
            <person name="Fairhead C."/>
            <person name="Ferry-Dumazet H."/>
            <person name="Groppi A."/>
            <person name="Hantraye F."/>
            <person name="Hennequin C."/>
            <person name="Jauniaux N."/>
            <person name="Joyet P."/>
            <person name="Kachouri R."/>
            <person name="Kerrest A."/>
            <person name="Koszul R."/>
            <person name="Lemaire M."/>
            <person name="Lesur I."/>
            <person name="Ma L."/>
            <person name="Muller H."/>
            <person name="Nicaud J.M."/>
            <person name="Nikolski M."/>
            <person name="Oztas S."/>
            <person name="Ozier-Kalogeropoulos O."/>
            <person name="Pellenz S."/>
            <person name="Potier S."/>
            <person name="Richard G.F."/>
            <person name="Straub M.L."/>
            <person name="Suleau A."/>
            <person name="Swennene D."/>
            <person name="Tekaia F."/>
            <person name="Wesolowski-Louvel M."/>
            <person name="Westhof E."/>
            <person name="Wirth B."/>
            <person name="Zeniou-Meyer M."/>
            <person name="Zivanovic I."/>
            <person name="Bolotin-Fukuhara M."/>
            <person name="Thierry A."/>
            <person name="Bouchier C."/>
            <person name="Caudron B."/>
            <person name="Scarpelli C."/>
            <person name="Gaillardin C."/>
            <person name="Weissenbach J."/>
            <person name="Wincker P."/>
            <person name="Souciet J.L."/>
        </authorList>
    </citation>
    <scope>NUCLEOTIDE SEQUENCE [LARGE SCALE GENOMIC DNA]</scope>
    <source>
        <strain evidence="3">ATCC 36239 / CBS 767 / BCRC 21394 / JCM 1990 / NBRC 0083 / IGC 2968</strain>
    </source>
</reference>
<gene>
    <name evidence="2" type="ordered locus">DEHA2E01980g</name>
</gene>
<name>Q6BQV1_DEBHA</name>
<dbReference type="OrthoDB" id="4091342at2759"/>
<evidence type="ECO:0000256" key="1">
    <source>
        <dbReference type="SAM" id="MobiDB-lite"/>
    </source>
</evidence>
<dbReference type="InParanoid" id="Q6BQV1"/>
<evidence type="ECO:0000313" key="3">
    <source>
        <dbReference type="Proteomes" id="UP000000599"/>
    </source>
</evidence>
<feature type="compositionally biased region" description="Basic residues" evidence="1">
    <location>
        <begin position="339"/>
        <end position="354"/>
    </location>
</feature>
<feature type="region of interest" description="Disordered" evidence="1">
    <location>
        <begin position="333"/>
        <end position="359"/>
    </location>
</feature>
<dbReference type="Proteomes" id="UP000000599">
    <property type="component" value="Chromosome E"/>
</dbReference>
<dbReference type="OMA" id="CKVPNYY"/>
<evidence type="ECO:0000313" key="2">
    <source>
        <dbReference type="EMBL" id="CAG87630.2"/>
    </source>
</evidence>
<protein>
    <submittedName>
        <fullName evidence="2">DEHA2E01980p</fullName>
    </submittedName>
</protein>
<dbReference type="eggNOG" id="ENOG502TFR8">
    <property type="taxonomic scope" value="Eukaryota"/>
</dbReference>